<dbReference type="Proteomes" id="UP001242995">
    <property type="component" value="Unassembled WGS sequence"/>
</dbReference>
<dbReference type="EMBL" id="JAUSTF010000002">
    <property type="protein sequence ID" value="MDQ0180230.1"/>
    <property type="molecule type" value="Genomic_DNA"/>
</dbReference>
<evidence type="ECO:0000313" key="2">
    <source>
        <dbReference type="EMBL" id="MDQ0180230.1"/>
    </source>
</evidence>
<dbReference type="RefSeq" id="WP_306958720.1">
    <property type="nucleotide sequence ID" value="NZ_JAUSRG010000001.1"/>
</dbReference>
<evidence type="ECO:0000313" key="4">
    <source>
        <dbReference type="Proteomes" id="UP001242995"/>
    </source>
</evidence>
<evidence type="ECO:0000313" key="1">
    <source>
        <dbReference type="EMBL" id="MDP9903117.1"/>
    </source>
</evidence>
<dbReference type="Proteomes" id="UP001230951">
    <property type="component" value="Unassembled WGS sequence"/>
</dbReference>
<keyword evidence="3" id="KW-1185">Reference proteome</keyword>
<proteinExistence type="predicted"/>
<dbReference type="EMBL" id="JAUSRG010000001">
    <property type="protein sequence ID" value="MDP9903117.1"/>
    <property type="molecule type" value="Genomic_DNA"/>
</dbReference>
<comment type="caution">
    <text evidence="1">The sequence shown here is derived from an EMBL/GenBank/DDBJ whole genome shotgun (WGS) entry which is preliminary data.</text>
</comment>
<accession>A0AAW8DB64</accession>
<protein>
    <submittedName>
        <fullName evidence="1">Uncharacterized protein</fullName>
    </submittedName>
</protein>
<evidence type="ECO:0000313" key="3">
    <source>
        <dbReference type="Proteomes" id="UP001230951"/>
    </source>
</evidence>
<sequence length="147" mass="16390">MSATDVLQGPWIRILELEKNVWLGLSGEKLAVGDLLGPKREVDSTNPIGLLPCLERSYGEILADLRARETDLEMAQGEIFNLVPLDAIPTAAVASKIDYWIQLALNWLDQMPDSSVVRELLRAICNETSATQRARHRAKRLLSRIGK</sequence>
<dbReference type="AlphaFoldDB" id="A0AAW8DB64"/>
<organism evidence="1 4">
    <name type="scientific">Arthrobacter bambusae</name>
    <dbReference type="NCBI Taxonomy" id="1338426"/>
    <lineage>
        <taxon>Bacteria</taxon>
        <taxon>Bacillati</taxon>
        <taxon>Actinomycetota</taxon>
        <taxon>Actinomycetes</taxon>
        <taxon>Micrococcales</taxon>
        <taxon>Micrococcaceae</taxon>
        <taxon>Arthrobacter</taxon>
    </lineage>
</organism>
<name>A0AAW8DB64_9MICC</name>
<reference evidence="1 3" key="1">
    <citation type="submission" date="2023-07" db="EMBL/GenBank/DDBJ databases">
        <title>Sorghum-associated microbial communities from plants grown in Nebraska, USA.</title>
        <authorList>
            <person name="Schachtman D."/>
        </authorList>
    </citation>
    <scope>NUCLEOTIDE SEQUENCE</scope>
    <source>
        <strain evidence="1">DS1006</strain>
        <strain evidence="2 3">DS1016</strain>
    </source>
</reference>
<gene>
    <name evidence="1" type="ORF">J2S90_000057</name>
    <name evidence="2" type="ORF">J2S93_001646</name>
</gene>